<keyword evidence="10" id="KW-0472">Membrane</keyword>
<evidence type="ECO:0000313" key="11">
    <source>
        <dbReference type="EMBL" id="PWA91937.1"/>
    </source>
</evidence>
<name>A0A2U1Q1S5_ARTAN</name>
<dbReference type="PANTHER" id="PTHR47947">
    <property type="entry name" value="CYTOCHROME P450 82C3-RELATED"/>
    <property type="match status" value="1"/>
</dbReference>
<accession>A0A2U1Q1S5</accession>
<proteinExistence type="predicted"/>
<keyword evidence="7" id="KW-0560">Oxidoreductase</keyword>
<evidence type="ECO:0000256" key="8">
    <source>
        <dbReference type="ARBA" id="ARBA00023004"/>
    </source>
</evidence>
<dbReference type="Proteomes" id="UP000245207">
    <property type="component" value="Unassembled WGS sequence"/>
</dbReference>
<reference evidence="11 12" key="1">
    <citation type="journal article" date="2018" name="Mol. Plant">
        <title>The genome of Artemisia annua provides insight into the evolution of Asteraceae family and artemisinin biosynthesis.</title>
        <authorList>
            <person name="Shen Q."/>
            <person name="Zhang L."/>
            <person name="Liao Z."/>
            <person name="Wang S."/>
            <person name="Yan T."/>
            <person name="Shi P."/>
            <person name="Liu M."/>
            <person name="Fu X."/>
            <person name="Pan Q."/>
            <person name="Wang Y."/>
            <person name="Lv Z."/>
            <person name="Lu X."/>
            <person name="Zhang F."/>
            <person name="Jiang W."/>
            <person name="Ma Y."/>
            <person name="Chen M."/>
            <person name="Hao X."/>
            <person name="Li L."/>
            <person name="Tang Y."/>
            <person name="Lv G."/>
            <person name="Zhou Y."/>
            <person name="Sun X."/>
            <person name="Brodelius P.E."/>
            <person name="Rose J.K.C."/>
            <person name="Tang K."/>
        </authorList>
    </citation>
    <scope>NUCLEOTIDE SEQUENCE [LARGE SCALE GENOMIC DNA]</scope>
    <source>
        <strain evidence="12">cv. Huhao1</strain>
        <tissue evidence="11">Leaf</tissue>
    </source>
</reference>
<dbReference type="GO" id="GO:0016020">
    <property type="term" value="C:membrane"/>
    <property type="evidence" value="ECO:0007669"/>
    <property type="project" value="UniProtKB-SubCell"/>
</dbReference>
<keyword evidence="9" id="KW-0503">Monooxygenase</keyword>
<comment type="cofactor">
    <cofactor evidence="1">
        <name>heme</name>
        <dbReference type="ChEBI" id="CHEBI:30413"/>
    </cofactor>
</comment>
<evidence type="ECO:0000256" key="4">
    <source>
        <dbReference type="ARBA" id="ARBA00022692"/>
    </source>
</evidence>
<dbReference type="AlphaFoldDB" id="A0A2U1Q1S5"/>
<evidence type="ECO:0000256" key="5">
    <source>
        <dbReference type="ARBA" id="ARBA00022723"/>
    </source>
</evidence>
<dbReference type="GO" id="GO:0004497">
    <property type="term" value="F:monooxygenase activity"/>
    <property type="evidence" value="ECO:0007669"/>
    <property type="project" value="UniProtKB-KW"/>
</dbReference>
<keyword evidence="12" id="KW-1185">Reference proteome</keyword>
<dbReference type="GO" id="GO:0005506">
    <property type="term" value="F:iron ion binding"/>
    <property type="evidence" value="ECO:0007669"/>
    <property type="project" value="InterPro"/>
</dbReference>
<dbReference type="GO" id="GO:0020037">
    <property type="term" value="F:heme binding"/>
    <property type="evidence" value="ECO:0007669"/>
    <property type="project" value="InterPro"/>
</dbReference>
<protein>
    <submittedName>
        <fullName evidence="11">Cytochrome P450 82A3</fullName>
    </submittedName>
</protein>
<evidence type="ECO:0000256" key="7">
    <source>
        <dbReference type="ARBA" id="ARBA00023002"/>
    </source>
</evidence>
<dbReference type="InterPro" id="IPR050651">
    <property type="entry name" value="Plant_Cytochrome_P450_Monoox"/>
</dbReference>
<evidence type="ECO:0000256" key="10">
    <source>
        <dbReference type="ARBA" id="ARBA00023136"/>
    </source>
</evidence>
<dbReference type="GO" id="GO:0016705">
    <property type="term" value="F:oxidoreductase activity, acting on paired donors, with incorporation or reduction of molecular oxygen"/>
    <property type="evidence" value="ECO:0007669"/>
    <property type="project" value="InterPro"/>
</dbReference>
<gene>
    <name evidence="11" type="ORF">CTI12_AA085390</name>
</gene>
<evidence type="ECO:0000256" key="6">
    <source>
        <dbReference type="ARBA" id="ARBA00022989"/>
    </source>
</evidence>
<evidence type="ECO:0000256" key="2">
    <source>
        <dbReference type="ARBA" id="ARBA00004370"/>
    </source>
</evidence>
<dbReference type="STRING" id="35608.A0A2U1Q1S5"/>
<dbReference type="Pfam" id="PF00067">
    <property type="entry name" value="p450"/>
    <property type="match status" value="1"/>
</dbReference>
<comment type="subcellular location">
    <subcellularLocation>
        <location evidence="2">Membrane</location>
    </subcellularLocation>
</comment>
<evidence type="ECO:0000256" key="9">
    <source>
        <dbReference type="ARBA" id="ARBA00023033"/>
    </source>
</evidence>
<dbReference type="EMBL" id="PKPP01000507">
    <property type="protein sequence ID" value="PWA91937.1"/>
    <property type="molecule type" value="Genomic_DNA"/>
</dbReference>
<dbReference type="Gene3D" id="1.10.630.10">
    <property type="entry name" value="Cytochrome P450"/>
    <property type="match status" value="1"/>
</dbReference>
<keyword evidence="4" id="KW-0812">Transmembrane</keyword>
<dbReference type="PANTHER" id="PTHR47947:SF26">
    <property type="entry name" value="CYTOCHROME P450"/>
    <property type="match status" value="1"/>
</dbReference>
<dbReference type="InterPro" id="IPR001128">
    <property type="entry name" value="Cyt_P450"/>
</dbReference>
<keyword evidence="6" id="KW-1133">Transmembrane helix</keyword>
<keyword evidence="3" id="KW-0349">Heme</keyword>
<sequence>MDDAILSILEDSFEEEYLEFDYDKVIKALSLLLNNPKALKTVKEKVDVHAGNERLMEESNIKNLVNLQAIIKEPLRLYPAAQISVIHESMYDSIINPKRHMVVTKSLEITS</sequence>
<organism evidence="11 12">
    <name type="scientific">Artemisia annua</name>
    <name type="common">Sweet wormwood</name>
    <dbReference type="NCBI Taxonomy" id="35608"/>
    <lineage>
        <taxon>Eukaryota</taxon>
        <taxon>Viridiplantae</taxon>
        <taxon>Streptophyta</taxon>
        <taxon>Embryophyta</taxon>
        <taxon>Tracheophyta</taxon>
        <taxon>Spermatophyta</taxon>
        <taxon>Magnoliopsida</taxon>
        <taxon>eudicotyledons</taxon>
        <taxon>Gunneridae</taxon>
        <taxon>Pentapetalae</taxon>
        <taxon>asterids</taxon>
        <taxon>campanulids</taxon>
        <taxon>Asterales</taxon>
        <taxon>Asteraceae</taxon>
        <taxon>Asteroideae</taxon>
        <taxon>Anthemideae</taxon>
        <taxon>Artemisiinae</taxon>
        <taxon>Artemisia</taxon>
    </lineage>
</organism>
<dbReference type="SUPFAM" id="SSF48264">
    <property type="entry name" value="Cytochrome P450"/>
    <property type="match status" value="1"/>
</dbReference>
<evidence type="ECO:0000256" key="3">
    <source>
        <dbReference type="ARBA" id="ARBA00022617"/>
    </source>
</evidence>
<evidence type="ECO:0000256" key="1">
    <source>
        <dbReference type="ARBA" id="ARBA00001971"/>
    </source>
</evidence>
<keyword evidence="8" id="KW-0408">Iron</keyword>
<comment type="caution">
    <text evidence="11">The sequence shown here is derived from an EMBL/GenBank/DDBJ whole genome shotgun (WGS) entry which is preliminary data.</text>
</comment>
<evidence type="ECO:0000313" key="12">
    <source>
        <dbReference type="Proteomes" id="UP000245207"/>
    </source>
</evidence>
<dbReference type="OrthoDB" id="2789670at2759"/>
<dbReference type="InterPro" id="IPR036396">
    <property type="entry name" value="Cyt_P450_sf"/>
</dbReference>
<keyword evidence="5" id="KW-0479">Metal-binding</keyword>